<evidence type="ECO:0000313" key="3">
    <source>
        <dbReference type="Proteomes" id="UP000252015"/>
    </source>
</evidence>
<dbReference type="SUPFAM" id="SSF54637">
    <property type="entry name" value="Thioesterase/thiol ester dehydrase-isomerase"/>
    <property type="match status" value="1"/>
</dbReference>
<dbReference type="AlphaFoldDB" id="A0A1E3TL20"/>
<dbReference type="InterPro" id="IPR029069">
    <property type="entry name" value="HotDog_dom_sf"/>
</dbReference>
<accession>A0A1E3TL20</accession>
<dbReference type="OrthoDB" id="4350329at2"/>
<dbReference type="Proteomes" id="UP000252015">
    <property type="component" value="Unassembled WGS sequence"/>
</dbReference>
<dbReference type="Gene3D" id="3.10.129.10">
    <property type="entry name" value="Hotdog Thioesterase"/>
    <property type="match status" value="1"/>
</dbReference>
<evidence type="ECO:0000313" key="2">
    <source>
        <dbReference type="EMBL" id="SRX94483.1"/>
    </source>
</evidence>
<gene>
    <name evidence="2" type="ORF">MSP7336_02737</name>
</gene>
<reference evidence="2 3" key="1">
    <citation type="submission" date="2018-05" db="EMBL/GenBank/DDBJ databases">
        <authorList>
            <consortium name="IHU Genomes"/>
        </authorList>
    </citation>
    <scope>NUCLEOTIDE SEQUENCE [LARGE SCALE GENOMIC DNA]</scope>
    <source>
        <strain evidence="2 3">P7336</strain>
    </source>
</reference>
<proteinExistence type="predicted"/>
<organism evidence="2 3">
    <name type="scientific">Mycobacterium shimoidei</name>
    <dbReference type="NCBI Taxonomy" id="29313"/>
    <lineage>
        <taxon>Bacteria</taxon>
        <taxon>Bacillati</taxon>
        <taxon>Actinomycetota</taxon>
        <taxon>Actinomycetes</taxon>
        <taxon>Mycobacteriales</taxon>
        <taxon>Mycobacteriaceae</taxon>
        <taxon>Mycobacterium</taxon>
    </lineage>
</organism>
<dbReference type="STRING" id="29313.BHQ16_02920"/>
<dbReference type="Pfam" id="PF13452">
    <property type="entry name" value="FAS1_DH_region"/>
    <property type="match status" value="1"/>
</dbReference>
<evidence type="ECO:0000259" key="1">
    <source>
        <dbReference type="Pfam" id="PF13452"/>
    </source>
</evidence>
<keyword evidence="3" id="KW-1185">Reference proteome</keyword>
<dbReference type="InterPro" id="IPR039569">
    <property type="entry name" value="FAS1-like_DH_region"/>
</dbReference>
<protein>
    <recommendedName>
        <fullName evidence="1">FAS1-like dehydratase domain-containing protein</fullName>
    </recommendedName>
</protein>
<feature type="domain" description="FAS1-like dehydratase" evidence="1">
    <location>
        <begin position="27"/>
        <end position="168"/>
    </location>
</feature>
<dbReference type="EMBL" id="UEGW01000001">
    <property type="protein sequence ID" value="SRX94483.1"/>
    <property type="molecule type" value="Genomic_DNA"/>
</dbReference>
<dbReference type="CDD" id="cd03441">
    <property type="entry name" value="R_hydratase_like"/>
    <property type="match status" value="1"/>
</dbReference>
<sequence>MGFGADSTVTDISGQLAFGSYEDALRMVGVTSEPRTAATVVSAARIQLFAAMVRDANPSYWDADFAERTWGGLLAPPALLMGWLVPPPWQPTPGPRVSAIALRVPLPGTTFINAGNDAEFLLPIVEGDRLTIVEEVVSVSPEKRTRLGVGHFVETLDTFSRQDGAVVARNRNTLFRFTPEAAS</sequence>
<name>A0A1E3TL20_MYCSH</name>